<evidence type="ECO:0000259" key="1">
    <source>
        <dbReference type="Pfam" id="PF02663"/>
    </source>
</evidence>
<protein>
    <submittedName>
        <fullName evidence="2">Formylmethanofuran dehydrogenase</fullName>
    </submittedName>
</protein>
<evidence type="ECO:0000313" key="3">
    <source>
        <dbReference type="Proteomes" id="UP000320766"/>
    </source>
</evidence>
<dbReference type="Proteomes" id="UP000320766">
    <property type="component" value="Unassembled WGS sequence"/>
</dbReference>
<dbReference type="SUPFAM" id="SSF143555">
    <property type="entry name" value="FwdE-like"/>
    <property type="match status" value="1"/>
</dbReference>
<dbReference type="Pfam" id="PF02663">
    <property type="entry name" value="FmdE"/>
    <property type="match status" value="1"/>
</dbReference>
<dbReference type="InterPro" id="IPR003814">
    <property type="entry name" value="FmdEsu_dom"/>
</dbReference>
<dbReference type="PANTHER" id="PTHR39418">
    <property type="entry name" value="DEHYDROGENASE-RELATED"/>
    <property type="match status" value="1"/>
</dbReference>
<accession>A0A520KW04</accession>
<organism evidence="2 3">
    <name type="scientific">Candidatus Methanolliviera hydrocarbonicum</name>
    <dbReference type="NCBI Taxonomy" id="2491085"/>
    <lineage>
        <taxon>Archaea</taxon>
        <taxon>Methanobacteriati</taxon>
        <taxon>Methanobacteriota</taxon>
        <taxon>Candidatus Methanoliparia</taxon>
        <taxon>Candidatus Methanoliparales</taxon>
        <taxon>Candidatus Methanollivieraceae</taxon>
        <taxon>Candidatus Methanolliviera</taxon>
    </lineage>
</organism>
<sequence length="189" mass="21675">MKKTDIDEQIQKVEKHHGYLSSGAVLGIPMINYACDLLGCELEDDIFVTVETTNCLPDAIEALTRCRIGNKRLTIRDVGKFAISASKKWDEKGIRVFIDVKKLKNYPVIYDWYMNIRKVPHEEVLPEIMKAWTDILSYREITIEIPSKKKKIIAICEGCGEPYTLEKEDNKEKEKNLCADCSDRTSSNL</sequence>
<proteinExistence type="predicted"/>
<name>A0A520KW04_9EURY</name>
<reference evidence="2 3" key="1">
    <citation type="journal article" date="2019" name="Nat. Microbiol.">
        <title>Wide diversity of methane and short-chain alkane metabolisms in uncultured archaea.</title>
        <authorList>
            <person name="Borrel G."/>
            <person name="Adam P.S."/>
            <person name="McKay L.J."/>
            <person name="Chen L.X."/>
            <person name="Sierra-Garcia I.N."/>
            <person name="Sieber C.M."/>
            <person name="Letourneur Q."/>
            <person name="Ghozlane A."/>
            <person name="Andersen G.L."/>
            <person name="Li W.J."/>
            <person name="Hallam S.J."/>
            <person name="Muyzer G."/>
            <person name="de Oliveira V.M."/>
            <person name="Inskeep W.P."/>
            <person name="Banfield J.F."/>
            <person name="Gribaldo S."/>
        </authorList>
    </citation>
    <scope>NUCLEOTIDE SEQUENCE [LARGE SCALE GENOMIC DNA]</scope>
    <source>
        <strain evidence="2">NM1b</strain>
    </source>
</reference>
<dbReference type="Gene3D" id="3.30.1330.130">
    <property type="match status" value="1"/>
</dbReference>
<dbReference type="PANTHER" id="PTHR39418:SF1">
    <property type="entry name" value="DEHYDROGENASE"/>
    <property type="match status" value="1"/>
</dbReference>
<feature type="domain" description="Formylmethanofuran dehydrogenase subunit E" evidence="1">
    <location>
        <begin position="17"/>
        <end position="138"/>
    </location>
</feature>
<evidence type="ECO:0000313" key="2">
    <source>
        <dbReference type="EMBL" id="RZN68588.1"/>
    </source>
</evidence>
<dbReference type="AlphaFoldDB" id="A0A520KW04"/>
<dbReference type="InterPro" id="IPR053194">
    <property type="entry name" value="tRNA_methyltr_O"/>
</dbReference>
<gene>
    <name evidence="2" type="ORF">EF807_05660</name>
</gene>
<dbReference type="EMBL" id="RXIL01000102">
    <property type="protein sequence ID" value="RZN68588.1"/>
    <property type="molecule type" value="Genomic_DNA"/>
</dbReference>
<comment type="caution">
    <text evidence="2">The sequence shown here is derived from an EMBL/GenBank/DDBJ whole genome shotgun (WGS) entry which is preliminary data.</text>
</comment>